<dbReference type="RefSeq" id="XP_017775663.1">
    <property type="nucleotide sequence ID" value="XM_017920174.1"/>
</dbReference>
<dbReference type="Gene3D" id="2.10.90.10">
    <property type="entry name" value="Cystine-knot cytokines"/>
    <property type="match status" value="1"/>
</dbReference>
<dbReference type="SUPFAM" id="SSF57501">
    <property type="entry name" value="Cystine-knot cytokines"/>
    <property type="match status" value="1"/>
</dbReference>
<proteinExistence type="predicted"/>
<accession>A0ABM1MM63</accession>
<gene>
    <name evidence="2" type="primary">LOC108562003</name>
</gene>
<evidence type="ECO:0000313" key="2">
    <source>
        <dbReference type="RefSeq" id="XP_017775663.1"/>
    </source>
</evidence>
<keyword evidence="1" id="KW-1185">Reference proteome</keyword>
<dbReference type="InterPro" id="IPR029034">
    <property type="entry name" value="Cystine-knot_cytokine"/>
</dbReference>
<dbReference type="PANTHER" id="PTHR39940:SF4">
    <property type="entry name" value="PROTEIN TRUNK"/>
    <property type="match status" value="1"/>
</dbReference>
<name>A0ABM1MM63_NICVS</name>
<dbReference type="GeneID" id="108562003"/>
<evidence type="ECO:0000313" key="1">
    <source>
        <dbReference type="Proteomes" id="UP000695000"/>
    </source>
</evidence>
<organism evidence="1 2">
    <name type="scientific">Nicrophorus vespilloides</name>
    <name type="common">Boreal carrion beetle</name>
    <dbReference type="NCBI Taxonomy" id="110193"/>
    <lineage>
        <taxon>Eukaryota</taxon>
        <taxon>Metazoa</taxon>
        <taxon>Ecdysozoa</taxon>
        <taxon>Arthropoda</taxon>
        <taxon>Hexapoda</taxon>
        <taxon>Insecta</taxon>
        <taxon>Pterygota</taxon>
        <taxon>Neoptera</taxon>
        <taxon>Endopterygota</taxon>
        <taxon>Coleoptera</taxon>
        <taxon>Polyphaga</taxon>
        <taxon>Staphyliniformia</taxon>
        <taxon>Silphidae</taxon>
        <taxon>Nicrophorinae</taxon>
        <taxon>Nicrophorus</taxon>
    </lineage>
</organism>
<reference evidence="2" key="1">
    <citation type="submission" date="2025-08" db="UniProtKB">
        <authorList>
            <consortium name="RefSeq"/>
        </authorList>
    </citation>
    <scope>IDENTIFICATION</scope>
    <source>
        <tissue evidence="2">Whole Larva</tissue>
    </source>
</reference>
<dbReference type="Proteomes" id="UP000695000">
    <property type="component" value="Unplaced"/>
</dbReference>
<dbReference type="InterPro" id="IPR052876">
    <property type="entry name" value="Insect_Hormone_Regulators"/>
</dbReference>
<sequence length="227" mass="26047">MEKAEWLSRPTHNLVGAGSNTGQAIPFVSPFGACMSKCYICNVLICKKTPDEVLKQSLDGVFNERYMRTELPNDTFALDMVDGPKRNADPALSFYVDEDYSREIQDVKPDSLLGRFLYGTSKNLVKRNANRKKKWECDKEISWLDLGPDYYPRFLRSMKCFGTCWFSNICKPRSVTVKLLRRKIGDCVVIKRGNKVGMEGLPVELREKWVWEEKNINYCCDCVAPST</sequence>
<dbReference type="PANTHER" id="PTHR39940">
    <property type="entry name" value="PROTHORACICOTROPIC HORMONE, ISOFORM F"/>
    <property type="match status" value="1"/>
</dbReference>
<protein>
    <submittedName>
        <fullName evidence="2">Protein trunk-like</fullName>
    </submittedName>
</protein>